<reference evidence="2 3" key="1">
    <citation type="submission" date="2019-09" db="EMBL/GenBank/DDBJ databases">
        <title>Genome sequence of Hymenobacter sp. M3.</title>
        <authorList>
            <person name="Srinivasan S."/>
        </authorList>
    </citation>
    <scope>NUCLEOTIDE SEQUENCE [LARGE SCALE GENOMIC DNA]</scope>
    <source>
        <strain evidence="2 3">M3</strain>
    </source>
</reference>
<accession>A0AA88K0H0</accession>
<dbReference type="SUPFAM" id="SSF69318">
    <property type="entry name" value="Integrin alpha N-terminal domain"/>
    <property type="match status" value="1"/>
</dbReference>
<evidence type="ECO:0000256" key="1">
    <source>
        <dbReference type="SAM" id="SignalP"/>
    </source>
</evidence>
<dbReference type="Gene3D" id="2.40.128.460">
    <property type="entry name" value="Periplasmic lysozyme inhibitor of I-type lysozyme"/>
    <property type="match status" value="1"/>
</dbReference>
<gene>
    <name evidence="2" type="ORF">F0P96_03115</name>
</gene>
<evidence type="ECO:0008006" key="4">
    <source>
        <dbReference type="Google" id="ProtNLM"/>
    </source>
</evidence>
<dbReference type="InterPro" id="IPR028994">
    <property type="entry name" value="Integrin_alpha_N"/>
</dbReference>
<comment type="caution">
    <text evidence="2">The sequence shown here is derived from an EMBL/GenBank/DDBJ whole genome shotgun (WGS) entry which is preliminary data.</text>
</comment>
<dbReference type="Pfam" id="PF16743">
    <property type="entry name" value="PliI"/>
    <property type="match status" value="1"/>
</dbReference>
<dbReference type="PROSITE" id="PS51257">
    <property type="entry name" value="PROKAR_LIPOPROTEIN"/>
    <property type="match status" value="1"/>
</dbReference>
<dbReference type="AlphaFoldDB" id="A0AA88K0H0"/>
<evidence type="ECO:0000313" key="2">
    <source>
        <dbReference type="EMBL" id="KAA9339618.1"/>
    </source>
</evidence>
<feature type="signal peptide" evidence="1">
    <location>
        <begin position="1"/>
        <end position="19"/>
    </location>
</feature>
<dbReference type="EMBL" id="VTWU01000001">
    <property type="protein sequence ID" value="KAA9339618.1"/>
    <property type="molecule type" value="Genomic_DNA"/>
</dbReference>
<keyword evidence="3" id="KW-1185">Reference proteome</keyword>
<dbReference type="Proteomes" id="UP000326380">
    <property type="component" value="Unassembled WGS sequence"/>
</dbReference>
<keyword evidence="1" id="KW-0732">Signal</keyword>
<evidence type="ECO:0000313" key="3">
    <source>
        <dbReference type="Proteomes" id="UP000326380"/>
    </source>
</evidence>
<name>A0AA88K0H0_9BACT</name>
<sequence length="233" mass="24742">MRTSFLTIPLTSMKPSASAWWLGAAALFLMASCDSARNATEDTSTASTTVETAPPADVAFTRDLTQGEYRFQIQSTTADNGQQLTIKTRRGDALVTDPVRLNVKGNVTDAVMGDLNGNGNPELYVFTSGTGSGSYGGVEAYEFKDKSFVPLKAPQNLSSDMATGYMGQDKYEVRGNKLVRTFPVFGAADANGTASPTGETRTIEYSLNSDNMLMPGTMPATGSTPSTTTPPKQ</sequence>
<dbReference type="InterPro" id="IPR031948">
    <property type="entry name" value="PliI"/>
</dbReference>
<organism evidence="2 3">
    <name type="scientific">Hymenobacter busanensis</name>
    <dbReference type="NCBI Taxonomy" id="2607656"/>
    <lineage>
        <taxon>Bacteria</taxon>
        <taxon>Pseudomonadati</taxon>
        <taxon>Bacteroidota</taxon>
        <taxon>Cytophagia</taxon>
        <taxon>Cytophagales</taxon>
        <taxon>Hymenobacteraceae</taxon>
        <taxon>Hymenobacter</taxon>
    </lineage>
</organism>
<dbReference type="InterPro" id="IPR038643">
    <property type="entry name" value="PliI_sf"/>
</dbReference>
<feature type="chain" id="PRO_5041685746" description="VCBS repeat-containing protein" evidence="1">
    <location>
        <begin position="20"/>
        <end position="233"/>
    </location>
</feature>
<protein>
    <recommendedName>
        <fullName evidence="4">VCBS repeat-containing protein</fullName>
    </recommendedName>
</protein>
<proteinExistence type="predicted"/>